<evidence type="ECO:0000256" key="2">
    <source>
        <dbReference type="ARBA" id="ARBA00022840"/>
    </source>
</evidence>
<dbReference type="SUPFAM" id="SSF52540">
    <property type="entry name" value="P-loop containing nucleoside triphosphate hydrolases"/>
    <property type="match status" value="1"/>
</dbReference>
<dbReference type="InterPro" id="IPR025944">
    <property type="entry name" value="Sigma_54_int_dom_CS"/>
</dbReference>
<keyword evidence="2" id="KW-0067">ATP-binding</keyword>
<dbReference type="Pfam" id="PF00072">
    <property type="entry name" value="Response_reg"/>
    <property type="match status" value="1"/>
</dbReference>
<dbReference type="AlphaFoldDB" id="A0A286U3C2"/>
<dbReference type="FunFam" id="3.40.50.300:FF:000006">
    <property type="entry name" value="DNA-binding transcriptional regulator NtrC"/>
    <property type="match status" value="1"/>
</dbReference>
<keyword evidence="3" id="KW-0805">Transcription regulation</keyword>
<gene>
    <name evidence="9" type="ORF">SCALIN_C36_0016</name>
</gene>
<dbReference type="Pfam" id="PF02954">
    <property type="entry name" value="HTH_8"/>
    <property type="match status" value="1"/>
</dbReference>
<dbReference type="PROSITE" id="PS00688">
    <property type="entry name" value="SIGMA54_INTERACT_3"/>
    <property type="match status" value="1"/>
</dbReference>
<dbReference type="Pfam" id="PF00158">
    <property type="entry name" value="Sigma54_activat"/>
    <property type="match status" value="1"/>
</dbReference>
<proteinExistence type="predicted"/>
<evidence type="ECO:0000256" key="1">
    <source>
        <dbReference type="ARBA" id="ARBA00022741"/>
    </source>
</evidence>
<dbReference type="Proteomes" id="UP000218542">
    <property type="component" value="Unassembled WGS sequence"/>
</dbReference>
<dbReference type="PANTHER" id="PTHR32071">
    <property type="entry name" value="TRANSCRIPTIONAL REGULATORY PROTEIN"/>
    <property type="match status" value="1"/>
</dbReference>
<dbReference type="SUPFAM" id="SSF52172">
    <property type="entry name" value="CheY-like"/>
    <property type="match status" value="1"/>
</dbReference>
<dbReference type="SMART" id="SM00382">
    <property type="entry name" value="AAA"/>
    <property type="match status" value="1"/>
</dbReference>
<dbReference type="Gene3D" id="1.10.10.60">
    <property type="entry name" value="Homeodomain-like"/>
    <property type="match status" value="1"/>
</dbReference>
<dbReference type="OrthoDB" id="9807827at2"/>
<evidence type="ECO:0000256" key="6">
    <source>
        <dbReference type="PROSITE-ProRule" id="PRU00169"/>
    </source>
</evidence>
<dbReference type="PROSITE" id="PS50045">
    <property type="entry name" value="SIGMA54_INTERACT_4"/>
    <property type="match status" value="1"/>
</dbReference>
<dbReference type="PROSITE" id="PS50110">
    <property type="entry name" value="RESPONSE_REGULATORY"/>
    <property type="match status" value="1"/>
</dbReference>
<evidence type="ECO:0000313" key="10">
    <source>
        <dbReference type="Proteomes" id="UP000218542"/>
    </source>
</evidence>
<dbReference type="Gene3D" id="3.40.50.2300">
    <property type="match status" value="1"/>
</dbReference>
<dbReference type="RefSeq" id="WP_096896017.1">
    <property type="nucleotide sequence ID" value="NZ_BAOS01000036.1"/>
</dbReference>
<dbReference type="PROSITE" id="PS00676">
    <property type="entry name" value="SIGMA54_INTERACT_2"/>
    <property type="match status" value="1"/>
</dbReference>
<dbReference type="Gene3D" id="1.10.8.60">
    <property type="match status" value="1"/>
</dbReference>
<dbReference type="Gene3D" id="3.40.50.300">
    <property type="entry name" value="P-loop containing nucleotide triphosphate hydrolases"/>
    <property type="match status" value="1"/>
</dbReference>
<dbReference type="EMBL" id="BAOS01000036">
    <property type="protein sequence ID" value="GAX62627.1"/>
    <property type="molecule type" value="Genomic_DNA"/>
</dbReference>
<dbReference type="PANTHER" id="PTHR32071:SF57">
    <property type="entry name" value="C4-DICARBOXYLATE TRANSPORT TRANSCRIPTIONAL REGULATORY PROTEIN DCTD"/>
    <property type="match status" value="1"/>
</dbReference>
<evidence type="ECO:0000256" key="3">
    <source>
        <dbReference type="ARBA" id="ARBA00023015"/>
    </source>
</evidence>
<accession>A0A286U3C2</accession>
<organism evidence="9 10">
    <name type="scientific">Candidatus Scalindua japonica</name>
    <dbReference type="NCBI Taxonomy" id="1284222"/>
    <lineage>
        <taxon>Bacteria</taxon>
        <taxon>Pseudomonadati</taxon>
        <taxon>Planctomycetota</taxon>
        <taxon>Candidatus Brocadiia</taxon>
        <taxon>Candidatus Brocadiales</taxon>
        <taxon>Candidatus Scalinduaceae</taxon>
        <taxon>Candidatus Scalindua</taxon>
    </lineage>
</organism>
<dbReference type="PRINTS" id="PR01590">
    <property type="entry name" value="HTHFIS"/>
</dbReference>
<keyword evidence="1" id="KW-0547">Nucleotide-binding</keyword>
<dbReference type="GO" id="GO:0000160">
    <property type="term" value="P:phosphorelay signal transduction system"/>
    <property type="evidence" value="ECO:0007669"/>
    <property type="project" value="InterPro"/>
</dbReference>
<dbReference type="InterPro" id="IPR058031">
    <property type="entry name" value="AAA_lid_NorR"/>
</dbReference>
<evidence type="ECO:0000256" key="5">
    <source>
        <dbReference type="ARBA" id="ARBA00023163"/>
    </source>
</evidence>
<dbReference type="SUPFAM" id="SSF46689">
    <property type="entry name" value="Homeodomain-like"/>
    <property type="match status" value="1"/>
</dbReference>
<keyword evidence="4" id="KW-0238">DNA-binding</keyword>
<dbReference type="GO" id="GO:0006355">
    <property type="term" value="P:regulation of DNA-templated transcription"/>
    <property type="evidence" value="ECO:0007669"/>
    <property type="project" value="InterPro"/>
</dbReference>
<keyword evidence="5" id="KW-0804">Transcription</keyword>
<comment type="caution">
    <text evidence="9">The sequence shown here is derived from an EMBL/GenBank/DDBJ whole genome shotgun (WGS) entry which is preliminary data.</text>
</comment>
<evidence type="ECO:0000259" key="8">
    <source>
        <dbReference type="PROSITE" id="PS50110"/>
    </source>
</evidence>
<comment type="caution">
    <text evidence="6">Lacks conserved residue(s) required for the propagation of feature annotation.</text>
</comment>
<dbReference type="InterPro" id="IPR001789">
    <property type="entry name" value="Sig_transdc_resp-reg_receiver"/>
</dbReference>
<dbReference type="Pfam" id="PF25601">
    <property type="entry name" value="AAA_lid_14"/>
    <property type="match status" value="1"/>
</dbReference>
<dbReference type="InterPro" id="IPR025662">
    <property type="entry name" value="Sigma_54_int_dom_ATP-bd_1"/>
</dbReference>
<sequence>MEKDNQLFEKKKIGVYTVFSAREVYETLKIEPINIILCEYHLPKIKTSTFLKKIKTIKPDVELVFLSEGATLSNAIDAMKDGAYDFYEIPVKPRLLATVIEKAIEKQLLFLEKIELEKKVRGMFNFEDIHGRSKPMQYVINLISSIAQKNTNVLITGETGTGKEMVAKSIHYNSPRASKPFIKVNCGAFNEGVLESEIFGHEKGAFTGAIIKRVGRFELADEGTIFLDEIGDMTLSTQIKLLRVLQEKEFERVGGNETIKVNIRVLAATNQDLNKLIEEKKFRQDLYYRLNIVHIEVPPLRDRKDDIPLLVSHFINNFNEEKEYAIKGINKNAMQILLNYTWPGNVRELENAVEAAMALAPGHVIEAKYLPSFLLLSQPQHADFYQIPQHFTLQEAEKEIIRFTLEKTKGNKSKAARLLGIGLRTLQRKVLCA</sequence>
<reference evidence="10" key="1">
    <citation type="journal article" date="2017" name="Environ. Microbiol. Rep.">
        <title>Genetic Diversity of Marine Anaerobic Ammonium-Oxidizing Bacteria as Revealed by Genomic and Proteomic Analyses of 'Candidatus Scalindua japonica'.</title>
        <authorList>
            <person name="Oshiki M."/>
            <person name="Mizuto K."/>
            <person name="Kimura Z."/>
            <person name="Kindaichi T."/>
            <person name="Satoh H."/>
            <person name="Okabe S."/>
        </authorList>
    </citation>
    <scope>NUCLEOTIDE SEQUENCE [LARGE SCALE GENOMIC DNA]</scope>
    <source>
        <strain evidence="10">husup-a2</strain>
    </source>
</reference>
<evidence type="ECO:0000313" key="9">
    <source>
        <dbReference type="EMBL" id="GAX62627.1"/>
    </source>
</evidence>
<evidence type="ECO:0000256" key="4">
    <source>
        <dbReference type="ARBA" id="ARBA00023125"/>
    </source>
</evidence>
<dbReference type="InterPro" id="IPR009057">
    <property type="entry name" value="Homeodomain-like_sf"/>
</dbReference>
<name>A0A286U3C2_9BACT</name>
<dbReference type="InterPro" id="IPR002078">
    <property type="entry name" value="Sigma_54_int"/>
</dbReference>
<feature type="domain" description="Sigma-54 factor interaction" evidence="7">
    <location>
        <begin position="129"/>
        <end position="358"/>
    </location>
</feature>
<evidence type="ECO:0000259" key="7">
    <source>
        <dbReference type="PROSITE" id="PS50045"/>
    </source>
</evidence>
<protein>
    <submittedName>
        <fullName evidence="9">Response regulator</fullName>
    </submittedName>
</protein>
<dbReference type="InterPro" id="IPR027417">
    <property type="entry name" value="P-loop_NTPase"/>
</dbReference>
<dbReference type="InterPro" id="IPR025943">
    <property type="entry name" value="Sigma_54_int_dom_ATP-bd_2"/>
</dbReference>
<dbReference type="InterPro" id="IPR002197">
    <property type="entry name" value="HTH_Fis"/>
</dbReference>
<dbReference type="InterPro" id="IPR011006">
    <property type="entry name" value="CheY-like_superfamily"/>
</dbReference>
<dbReference type="GO" id="GO:0005524">
    <property type="term" value="F:ATP binding"/>
    <property type="evidence" value="ECO:0007669"/>
    <property type="project" value="UniProtKB-KW"/>
</dbReference>
<keyword evidence="10" id="KW-1185">Reference proteome</keyword>
<feature type="domain" description="Response regulatory" evidence="8">
    <location>
        <begin position="1"/>
        <end position="104"/>
    </location>
</feature>
<dbReference type="GO" id="GO:0043565">
    <property type="term" value="F:sequence-specific DNA binding"/>
    <property type="evidence" value="ECO:0007669"/>
    <property type="project" value="InterPro"/>
</dbReference>
<dbReference type="PROSITE" id="PS00675">
    <property type="entry name" value="SIGMA54_INTERACT_1"/>
    <property type="match status" value="1"/>
</dbReference>
<dbReference type="CDD" id="cd00009">
    <property type="entry name" value="AAA"/>
    <property type="match status" value="1"/>
</dbReference>
<dbReference type="InterPro" id="IPR003593">
    <property type="entry name" value="AAA+_ATPase"/>
</dbReference>